<sequence>MCTCAISSSNLALLEADLMRQEPISCLLALHFEAYLRFTFNFLEHKLLPITSLTVVWNRLPLDIQSPSLFSVSCLLSLRAESSARYLLAISLYSSSILSSLHIYLLTSTHSLLLSEEILDILSSSRPYLGLFLLLLLLLLLPEEVEG</sequence>
<reference evidence="1" key="1">
    <citation type="journal article" date="2018" name="Aquaculture">
        <title>Complete genome sequence of a white spot syndrome virus associated with a disease incursion in Australia.</title>
        <authorList>
            <person name="Oakey J."/>
            <person name="Smith C.S."/>
        </authorList>
    </citation>
    <scope>NUCLEOTIDE SEQUENCE [LARGE SCALE GENOMIC DNA]</scope>
    <source>
        <strain evidence="1">WSSV-AU</strain>
    </source>
</reference>
<accession>A0A2D3I564</accession>
<dbReference type="Proteomes" id="UP000267516">
    <property type="component" value="Segment"/>
</dbReference>
<proteinExistence type="predicted"/>
<protein>
    <submittedName>
        <fullName evidence="1">ORF145</fullName>
    </submittedName>
</protein>
<evidence type="ECO:0000313" key="1">
    <source>
        <dbReference type="EMBL" id="ATU83524.1"/>
    </source>
</evidence>
<dbReference type="EMBL" id="MF768985">
    <property type="protein sequence ID" value="ATU83524.1"/>
    <property type="molecule type" value="Genomic_DNA"/>
</dbReference>
<organism evidence="1">
    <name type="scientific">White spot syndrome virus</name>
    <dbReference type="NCBI Taxonomy" id="342409"/>
    <lineage>
        <taxon>Viruses</taxon>
        <taxon>Viruses incertae sedis</taxon>
        <taxon>Naldaviricetes</taxon>
        <taxon>Nimaviridae</taxon>
        <taxon>Whispovirus</taxon>
    </lineage>
</organism>
<name>A0A2D3I564_9VIRU</name>